<comment type="similarity">
    <text evidence="1">Belongs to the N(4)/N(6)-methyltransferase family.</text>
</comment>
<accession>A0A0F2DGV1</accession>
<evidence type="ECO:0000256" key="3">
    <source>
        <dbReference type="ARBA" id="ARBA00022603"/>
    </source>
</evidence>
<evidence type="ECO:0000256" key="6">
    <source>
        <dbReference type="ARBA" id="ARBA00022747"/>
    </source>
</evidence>
<dbReference type="GO" id="GO:0008170">
    <property type="term" value="F:N-methyltransferase activity"/>
    <property type="evidence" value="ECO:0007669"/>
    <property type="project" value="InterPro"/>
</dbReference>
<dbReference type="InterPro" id="IPR022749">
    <property type="entry name" value="D12N6_MeTrfase_N"/>
</dbReference>
<evidence type="ECO:0000313" key="11">
    <source>
        <dbReference type="Proteomes" id="UP000033538"/>
    </source>
</evidence>
<sequence>MAKKIVSKETTLEQILFNCRNALRGAGGTEKNRDAVIGLVFIKFASDKFENRRQEISREYANKPELVKILAEKKDSYTSQNVFYLEPESRWSYLVQESSSNDIAIKIDTAMATIEKDNPSLEGALLSNFYAGLGAEIRTLKNLIDEINKIDQNKFREEDLIGRVYEYFMQSYAVASTKEEGEFYTPPSAVKLIAELIEPYSGRVYDPACGSGGMFVQSMKFIEQHHGNKKNISIIGQEKNPDTRRLAKMNLAIRGISYNLGNKPYGESSTFTDDQHKDMKVDYIMANPPFNLKDWRGEMELLNDARWEGYKIPPASNANYAWILHMLSKLDVMDGIAGFLLANGALNADGVEYEIRKQLIENDKVEAIIVLPRDMFYTVDLSCTLWIINNNKKSSKKNGRVLRNREEEILFCDLRQWNQNIAQYTIPGSKTTRKKKVILTDEQISKVKSIYQSWQTGEGYEDVAELCKSASLEEIREANYSLAPSKYVEFIDHDLEIDYEKEMARIQAEMKEVLMLEKASQASLEEAFKGIGYEV</sequence>
<keyword evidence="3 10" id="KW-0489">Methyltransferase</keyword>
<dbReference type="RefSeq" id="WP_045610892.1">
    <property type="nucleotide sequence ID" value="NZ_JYGP01000001.1"/>
</dbReference>
<dbReference type="GO" id="GO:0003677">
    <property type="term" value="F:DNA binding"/>
    <property type="evidence" value="ECO:0007669"/>
    <property type="project" value="InterPro"/>
</dbReference>
<dbReference type="PANTHER" id="PTHR42998">
    <property type="entry name" value="TYPE I RESTRICTION ENZYME HINDVIIP M PROTEIN-RELATED"/>
    <property type="match status" value="1"/>
</dbReference>
<dbReference type="Pfam" id="PF12161">
    <property type="entry name" value="HsdM_N"/>
    <property type="match status" value="1"/>
</dbReference>
<gene>
    <name evidence="10" type="ORF">TZ90_00106</name>
</gene>
<comment type="catalytic activity">
    <reaction evidence="7">
        <text>a 2'-deoxyadenosine in DNA + S-adenosyl-L-methionine = an N(6)-methyl-2'-deoxyadenosine in DNA + S-adenosyl-L-homocysteine + H(+)</text>
        <dbReference type="Rhea" id="RHEA:15197"/>
        <dbReference type="Rhea" id="RHEA-COMP:12418"/>
        <dbReference type="Rhea" id="RHEA-COMP:12419"/>
        <dbReference type="ChEBI" id="CHEBI:15378"/>
        <dbReference type="ChEBI" id="CHEBI:57856"/>
        <dbReference type="ChEBI" id="CHEBI:59789"/>
        <dbReference type="ChEBI" id="CHEBI:90615"/>
        <dbReference type="ChEBI" id="CHEBI:90616"/>
        <dbReference type="EC" id="2.1.1.72"/>
    </reaction>
</comment>
<evidence type="ECO:0000259" key="8">
    <source>
        <dbReference type="Pfam" id="PF02384"/>
    </source>
</evidence>
<organism evidence="10 11">
    <name type="scientific">Streptococcus mitis</name>
    <dbReference type="NCBI Taxonomy" id="28037"/>
    <lineage>
        <taxon>Bacteria</taxon>
        <taxon>Bacillati</taxon>
        <taxon>Bacillota</taxon>
        <taxon>Bacilli</taxon>
        <taxon>Lactobacillales</taxon>
        <taxon>Streptococcaceae</taxon>
        <taxon>Streptococcus</taxon>
        <taxon>Streptococcus mitis group</taxon>
    </lineage>
</organism>
<evidence type="ECO:0000256" key="5">
    <source>
        <dbReference type="ARBA" id="ARBA00022691"/>
    </source>
</evidence>
<dbReference type="Gene3D" id="1.20.1260.30">
    <property type="match status" value="1"/>
</dbReference>
<dbReference type="InterPro" id="IPR052916">
    <property type="entry name" value="Type-I_RE_MTase_Subunit"/>
</dbReference>
<dbReference type="PRINTS" id="PR00507">
    <property type="entry name" value="N12N6MTFRASE"/>
</dbReference>
<dbReference type="SUPFAM" id="SSF53335">
    <property type="entry name" value="S-adenosyl-L-methionine-dependent methyltransferases"/>
    <property type="match status" value="1"/>
</dbReference>
<comment type="caution">
    <text evidence="10">The sequence shown here is derived from an EMBL/GenBank/DDBJ whole genome shotgun (WGS) entry which is preliminary data.</text>
</comment>
<dbReference type="AlphaFoldDB" id="A0A0F2DGV1"/>
<keyword evidence="6" id="KW-0680">Restriction system</keyword>
<evidence type="ECO:0000256" key="7">
    <source>
        <dbReference type="ARBA" id="ARBA00047942"/>
    </source>
</evidence>
<dbReference type="Proteomes" id="UP000033538">
    <property type="component" value="Unassembled WGS sequence"/>
</dbReference>
<dbReference type="EC" id="2.1.1.72" evidence="2"/>
<dbReference type="Gene3D" id="3.40.50.150">
    <property type="entry name" value="Vaccinia Virus protein VP39"/>
    <property type="match status" value="1"/>
</dbReference>
<protein>
    <recommendedName>
        <fullName evidence="2">site-specific DNA-methyltransferase (adenine-specific)</fullName>
        <ecNumber evidence="2">2.1.1.72</ecNumber>
    </recommendedName>
</protein>
<reference evidence="10 11" key="1">
    <citation type="submission" date="2015-02" db="EMBL/GenBank/DDBJ databases">
        <title>Evolution of amylase-binding proteins of oral streptococcal species.</title>
        <authorList>
            <person name="Haase E.M."/>
        </authorList>
    </citation>
    <scope>NUCLEOTIDE SEQUENCE [LARGE SCALE GENOMIC DNA]</scope>
    <source>
        <strain evidence="10 11">OT25</strain>
    </source>
</reference>
<feature type="domain" description="DNA methylase adenine-specific" evidence="8">
    <location>
        <begin position="157"/>
        <end position="490"/>
    </location>
</feature>
<dbReference type="InterPro" id="IPR029063">
    <property type="entry name" value="SAM-dependent_MTases_sf"/>
</dbReference>
<dbReference type="GO" id="GO:0032259">
    <property type="term" value="P:methylation"/>
    <property type="evidence" value="ECO:0007669"/>
    <property type="project" value="UniProtKB-KW"/>
</dbReference>
<dbReference type="GO" id="GO:0009307">
    <property type="term" value="P:DNA restriction-modification system"/>
    <property type="evidence" value="ECO:0007669"/>
    <property type="project" value="UniProtKB-KW"/>
</dbReference>
<dbReference type="InterPro" id="IPR038333">
    <property type="entry name" value="T1MK-like_N_sf"/>
</dbReference>
<dbReference type="Pfam" id="PF02384">
    <property type="entry name" value="N6_Mtase"/>
    <property type="match status" value="1"/>
</dbReference>
<dbReference type="InterPro" id="IPR003356">
    <property type="entry name" value="DNA_methylase_A-5"/>
</dbReference>
<dbReference type="GO" id="GO:0009007">
    <property type="term" value="F:site-specific DNA-methyltransferase (adenine-specific) activity"/>
    <property type="evidence" value="ECO:0007669"/>
    <property type="project" value="UniProtKB-EC"/>
</dbReference>
<evidence type="ECO:0000256" key="2">
    <source>
        <dbReference type="ARBA" id="ARBA00011900"/>
    </source>
</evidence>
<dbReference type="EMBL" id="JYGP01000001">
    <property type="protein sequence ID" value="KJQ69429.1"/>
    <property type="molecule type" value="Genomic_DNA"/>
</dbReference>
<evidence type="ECO:0000256" key="4">
    <source>
        <dbReference type="ARBA" id="ARBA00022679"/>
    </source>
</evidence>
<dbReference type="PANTHER" id="PTHR42998:SF1">
    <property type="entry name" value="TYPE I RESTRICTION ENZYME HINDI METHYLASE SUBUNIT"/>
    <property type="match status" value="1"/>
</dbReference>
<dbReference type="PATRIC" id="fig|28037.212.peg.107"/>
<keyword evidence="4 10" id="KW-0808">Transferase</keyword>
<feature type="domain" description="N6 adenine-specific DNA methyltransferase N-terminal" evidence="9">
    <location>
        <begin position="12"/>
        <end position="146"/>
    </location>
</feature>
<evidence type="ECO:0000313" key="10">
    <source>
        <dbReference type="EMBL" id="KJQ69429.1"/>
    </source>
</evidence>
<keyword evidence="5" id="KW-0949">S-adenosyl-L-methionine</keyword>
<dbReference type="REBASE" id="114858">
    <property type="entry name" value="M.SmiOT25ORF106P"/>
</dbReference>
<evidence type="ECO:0000256" key="1">
    <source>
        <dbReference type="ARBA" id="ARBA00006594"/>
    </source>
</evidence>
<proteinExistence type="inferred from homology"/>
<name>A0A0F2DGV1_STRMT</name>
<evidence type="ECO:0000259" key="9">
    <source>
        <dbReference type="Pfam" id="PF12161"/>
    </source>
</evidence>